<accession>A0ABT6PKU6</accession>
<evidence type="ECO:0000313" key="1">
    <source>
        <dbReference type="EMBL" id="MDI2028552.1"/>
    </source>
</evidence>
<organism evidence="1 2">
    <name type="scientific">Saccharopolyspora ipomoeae</name>
    <dbReference type="NCBI Taxonomy" id="3042027"/>
    <lineage>
        <taxon>Bacteria</taxon>
        <taxon>Bacillati</taxon>
        <taxon>Actinomycetota</taxon>
        <taxon>Actinomycetes</taxon>
        <taxon>Pseudonocardiales</taxon>
        <taxon>Pseudonocardiaceae</taxon>
        <taxon>Saccharopolyspora</taxon>
    </lineage>
</organism>
<keyword evidence="2" id="KW-1185">Reference proteome</keyword>
<dbReference type="EMBL" id="JASAOF010000003">
    <property type="protein sequence ID" value="MDI2028552.1"/>
    <property type="molecule type" value="Genomic_DNA"/>
</dbReference>
<gene>
    <name evidence="1" type="ORF">QFW96_08010</name>
</gene>
<dbReference type="Proteomes" id="UP001237595">
    <property type="component" value="Unassembled WGS sequence"/>
</dbReference>
<protein>
    <submittedName>
        <fullName evidence="1">RloB family protein</fullName>
    </submittedName>
</protein>
<dbReference type="RefSeq" id="WP_281454913.1">
    <property type="nucleotide sequence ID" value="NZ_JASAOF010000003.1"/>
</dbReference>
<evidence type="ECO:0000313" key="2">
    <source>
        <dbReference type="Proteomes" id="UP001237595"/>
    </source>
</evidence>
<dbReference type="InterPro" id="IPR025591">
    <property type="entry name" value="RloB"/>
</dbReference>
<comment type="caution">
    <text evidence="1">The sequence shown here is derived from an EMBL/GenBank/DDBJ whole genome shotgun (WGS) entry which is preliminary data.</text>
</comment>
<proteinExistence type="predicted"/>
<name>A0ABT6PKU6_9PSEU</name>
<dbReference type="Pfam" id="PF13707">
    <property type="entry name" value="RloB"/>
    <property type="match status" value="1"/>
</dbReference>
<reference evidence="1 2" key="1">
    <citation type="submission" date="2023-04" db="EMBL/GenBank/DDBJ databases">
        <title>Draft genome sequence of Saccharopolyspora sp. TS4A08 isolated from sweet potato rhizospheric soil.</title>
        <authorList>
            <person name="Suksaard P."/>
            <person name="Duangmal K."/>
        </authorList>
    </citation>
    <scope>NUCLEOTIDE SEQUENCE [LARGE SCALE GENOMIC DNA]</scope>
    <source>
        <strain evidence="1 2">TS4A08</strain>
    </source>
</reference>
<sequence length="198" mass="22310">MADRPNRRRRGRPARQLAKRILVVTEGTLTEPQYVERLNSFLRSRGSTAVVKPVGVGRDPLRVVRKCIEIRDKAVRDDKPFDICVCLVDVDRHEALPSACERAQRESILLLVSNVKFEMWLRWHAEGNRSALTSAQLDQRTAKLGLVNNKMLSLSFPFHQVGEACEIGYRADPELRAGRVGPDPSSAMPVLVDLLSDR</sequence>